<proteinExistence type="predicted"/>
<evidence type="ECO:0000259" key="1">
    <source>
        <dbReference type="Pfam" id="PF13966"/>
    </source>
</evidence>
<dbReference type="EMBL" id="BPVZ01000006">
    <property type="protein sequence ID" value="GKU92975.1"/>
    <property type="molecule type" value="Genomic_DNA"/>
</dbReference>
<organism evidence="2 3">
    <name type="scientific">Rubroshorea leprosula</name>
    <dbReference type="NCBI Taxonomy" id="152421"/>
    <lineage>
        <taxon>Eukaryota</taxon>
        <taxon>Viridiplantae</taxon>
        <taxon>Streptophyta</taxon>
        <taxon>Embryophyta</taxon>
        <taxon>Tracheophyta</taxon>
        <taxon>Spermatophyta</taxon>
        <taxon>Magnoliopsida</taxon>
        <taxon>eudicotyledons</taxon>
        <taxon>Gunneridae</taxon>
        <taxon>Pentapetalae</taxon>
        <taxon>rosids</taxon>
        <taxon>malvids</taxon>
        <taxon>Malvales</taxon>
        <taxon>Dipterocarpaceae</taxon>
        <taxon>Rubroshorea</taxon>
    </lineage>
</organism>
<sequence length="335" mass="38380">MGNTKDGIWKWDLAWRRSMFEWEADNAKELNVMIKDTRISPGIPNKWLWTHNKDGQYSTKSAYSLLIKDHGGSSGASTFKRVWNPILPNKILAFNWQVLLDRIPTKLNLLKRGCAKWWEDSKCVMCEAEEEDSDHLFLKCRLVKWLWKACAAWWGINVRLDNNCWDTFEKLGEGNKDSRIREGWDCIWNAMVWSMWLARNQKIFQQSEQKKEKLLELIQLRAFLWIKARKPDSALLLLLPTLNKKTQADPHLPLEKKGISGSALLYPSVGCSSLLGVSSSKFLIAAGLPPNCSSSFAGILVLLWLRALGLSLRYYGFEEAKSRTGKNEGSDELEG</sequence>
<accession>A0AAV5I1T2</accession>
<dbReference type="AlphaFoldDB" id="A0AAV5I1T2"/>
<dbReference type="Pfam" id="PF13966">
    <property type="entry name" value="zf-RVT"/>
    <property type="match status" value="1"/>
</dbReference>
<reference evidence="2 3" key="1">
    <citation type="journal article" date="2021" name="Commun. Biol.">
        <title>The genome of Shorea leprosula (Dipterocarpaceae) highlights the ecological relevance of drought in aseasonal tropical rainforests.</title>
        <authorList>
            <person name="Ng K.K.S."/>
            <person name="Kobayashi M.J."/>
            <person name="Fawcett J.A."/>
            <person name="Hatakeyama M."/>
            <person name="Paape T."/>
            <person name="Ng C.H."/>
            <person name="Ang C.C."/>
            <person name="Tnah L.H."/>
            <person name="Lee C.T."/>
            <person name="Nishiyama T."/>
            <person name="Sese J."/>
            <person name="O'Brien M.J."/>
            <person name="Copetti D."/>
            <person name="Mohd Noor M.I."/>
            <person name="Ong R.C."/>
            <person name="Putra M."/>
            <person name="Sireger I.Z."/>
            <person name="Indrioko S."/>
            <person name="Kosugi Y."/>
            <person name="Izuno A."/>
            <person name="Isagi Y."/>
            <person name="Lee S.L."/>
            <person name="Shimizu K.K."/>
        </authorList>
    </citation>
    <scope>NUCLEOTIDE SEQUENCE [LARGE SCALE GENOMIC DNA]</scope>
    <source>
        <strain evidence="2">214</strain>
    </source>
</reference>
<name>A0AAV5I1T2_9ROSI</name>
<protein>
    <recommendedName>
        <fullName evidence="1">Reverse transcriptase zinc-binding domain-containing protein</fullName>
    </recommendedName>
</protein>
<comment type="caution">
    <text evidence="2">The sequence shown here is derived from an EMBL/GenBank/DDBJ whole genome shotgun (WGS) entry which is preliminary data.</text>
</comment>
<keyword evidence="3" id="KW-1185">Reference proteome</keyword>
<dbReference type="Proteomes" id="UP001054252">
    <property type="component" value="Unassembled WGS sequence"/>
</dbReference>
<evidence type="ECO:0000313" key="2">
    <source>
        <dbReference type="EMBL" id="GKU92975.1"/>
    </source>
</evidence>
<gene>
    <name evidence="2" type="ORF">SLEP1_g6623</name>
</gene>
<dbReference type="InterPro" id="IPR026960">
    <property type="entry name" value="RVT-Znf"/>
</dbReference>
<feature type="domain" description="Reverse transcriptase zinc-binding" evidence="1">
    <location>
        <begin position="57"/>
        <end position="147"/>
    </location>
</feature>
<evidence type="ECO:0000313" key="3">
    <source>
        <dbReference type="Proteomes" id="UP001054252"/>
    </source>
</evidence>